<dbReference type="Pfam" id="PF14518">
    <property type="entry name" value="Haem_oxygenas_2"/>
    <property type="match status" value="1"/>
</dbReference>
<dbReference type="SUPFAM" id="SSF48613">
    <property type="entry name" value="Heme oxygenase-like"/>
    <property type="match status" value="1"/>
</dbReference>
<evidence type="ECO:0000313" key="1">
    <source>
        <dbReference type="EMBL" id="SDD45110.1"/>
    </source>
</evidence>
<dbReference type="STRING" id="675864.SAMN04489747_0972"/>
<name>A0A1G6UUK5_9ACTN</name>
<dbReference type="InterPro" id="IPR016084">
    <property type="entry name" value="Haem_Oase-like_multi-hlx"/>
</dbReference>
<protein>
    <submittedName>
        <fullName evidence="1">Iron-containing redox enzyme</fullName>
    </submittedName>
</protein>
<accession>A0A1G6UUK5</accession>
<sequence length="335" mass="36139">MTTTTHPAVEVLDRLELPAPCGPLSEAVLATLRGQSPTWPSVDDADPFGRDLQLALALGYEPHYRSIEGVSEDVEWDPSLLAARTRMEGHFLAALRAGVAGGDDVDAVVQELLVEPVEGTGVSWHLAADGEAWQFAEYVAHRAHYHRKEADPQSWVVPRLQGAAKAGLVTVEHDEYGAGRAGAMHSWLYAEMMTELGLDHRYGAYLGDTSRWVLAEVNLQTLCGLRRSLRGASVGLFAVIELTSSPGSARLVKAARRLGLGPASEYFYAEHVEADAVHEQVLRRDVLRPLLALEPHLGADVVFGIQASDLLGDGFSAELLGAWARGERTVGAPLG</sequence>
<dbReference type="AlphaFoldDB" id="A0A1G6UUK5"/>
<organism evidence="1 2">
    <name type="scientific">Auraticoccus monumenti</name>
    <dbReference type="NCBI Taxonomy" id="675864"/>
    <lineage>
        <taxon>Bacteria</taxon>
        <taxon>Bacillati</taxon>
        <taxon>Actinomycetota</taxon>
        <taxon>Actinomycetes</taxon>
        <taxon>Propionibacteriales</taxon>
        <taxon>Propionibacteriaceae</taxon>
        <taxon>Auraticoccus</taxon>
    </lineage>
</organism>
<gene>
    <name evidence="1" type="ORF">SAMN04489747_0972</name>
</gene>
<dbReference type="Gene3D" id="1.20.910.10">
    <property type="entry name" value="Heme oxygenase-like"/>
    <property type="match status" value="1"/>
</dbReference>
<evidence type="ECO:0000313" key="2">
    <source>
        <dbReference type="Proteomes" id="UP000198546"/>
    </source>
</evidence>
<proteinExistence type="predicted"/>
<dbReference type="Proteomes" id="UP000198546">
    <property type="component" value="Chromosome i"/>
</dbReference>
<dbReference type="RefSeq" id="WP_090591164.1">
    <property type="nucleotide sequence ID" value="NZ_LT629688.1"/>
</dbReference>
<dbReference type="SMART" id="SM01236">
    <property type="entry name" value="Haem_oxygenase_2"/>
    <property type="match status" value="1"/>
</dbReference>
<reference evidence="1 2" key="1">
    <citation type="submission" date="2016-10" db="EMBL/GenBank/DDBJ databases">
        <authorList>
            <person name="de Groot N.N."/>
        </authorList>
    </citation>
    <scope>NUCLEOTIDE SEQUENCE [LARGE SCALE GENOMIC DNA]</scope>
    <source>
        <strain evidence="1 2">MON 2.2</strain>
    </source>
</reference>
<keyword evidence="2" id="KW-1185">Reference proteome</keyword>
<dbReference type="OrthoDB" id="252872at2"/>
<dbReference type="EMBL" id="LT629688">
    <property type="protein sequence ID" value="SDD45110.1"/>
    <property type="molecule type" value="Genomic_DNA"/>
</dbReference>